<accession>A0A6J6I1T4</accession>
<sequence length="318" mass="36601">MTDYKEASRHYRSLGWDVVVPSKPAPDSKKPAEVISKVFGRGNTATSQQMDSWEEDFPERNCLLKMPIGVIGIDVDHYWKKRKDGTWELKRGYDYLLEDILRIGDLPPTYSSTSRGPLQHSRILFYKVEAGIEFETQPYQDVELIQNHHRYACVWPSTHPDTDGLYKWYDPSGNECGPPRPDDFSDLPAEWYEPLLTSRNNTKKRMKNVAHLAGTPNHQPYAGSAEDWVDALDDSDLSFEMQLFWIQVDERPTAHIGHDELLSLLGKLNHLQFKRAELGARRVFDLIVETYLKHTNESDPMTELTNAIKYVAGKEFNA</sequence>
<name>A0A6J6I1T4_9ZZZZ</name>
<proteinExistence type="predicted"/>
<reference evidence="1" key="1">
    <citation type="submission" date="2020-05" db="EMBL/GenBank/DDBJ databases">
        <authorList>
            <person name="Chiriac C."/>
            <person name="Salcher M."/>
            <person name="Ghai R."/>
            <person name="Kavagutti S V."/>
        </authorList>
    </citation>
    <scope>NUCLEOTIDE SEQUENCE</scope>
</reference>
<dbReference type="AlphaFoldDB" id="A0A6J6I1T4"/>
<evidence type="ECO:0000313" key="1">
    <source>
        <dbReference type="EMBL" id="CAB4619296.1"/>
    </source>
</evidence>
<protein>
    <submittedName>
        <fullName evidence="1">Unannotated protein</fullName>
    </submittedName>
</protein>
<dbReference type="EMBL" id="CAEZVD010000028">
    <property type="protein sequence ID" value="CAB4619296.1"/>
    <property type="molecule type" value="Genomic_DNA"/>
</dbReference>
<gene>
    <name evidence="1" type="ORF">UFOPK1909_00431</name>
</gene>
<organism evidence="1">
    <name type="scientific">freshwater metagenome</name>
    <dbReference type="NCBI Taxonomy" id="449393"/>
    <lineage>
        <taxon>unclassified sequences</taxon>
        <taxon>metagenomes</taxon>
        <taxon>ecological metagenomes</taxon>
    </lineage>
</organism>